<feature type="domain" description="Core-binding (CB)" evidence="11">
    <location>
        <begin position="61"/>
        <end position="141"/>
    </location>
</feature>
<proteinExistence type="inferred from homology"/>
<dbReference type="InterPro" id="IPR010998">
    <property type="entry name" value="Integrase_recombinase_N"/>
</dbReference>
<evidence type="ECO:0000256" key="9">
    <source>
        <dbReference type="PROSITE-ProRule" id="PRU01248"/>
    </source>
</evidence>
<evidence type="ECO:0000256" key="1">
    <source>
        <dbReference type="ARBA" id="ARBA00008857"/>
    </source>
</evidence>
<dbReference type="InterPro" id="IPR002104">
    <property type="entry name" value="Integrase_catalytic"/>
</dbReference>
<dbReference type="InterPro" id="IPR011010">
    <property type="entry name" value="DNA_brk_join_enz"/>
</dbReference>
<dbReference type="Gene3D" id="1.10.443.10">
    <property type="entry name" value="Intergrase catalytic core"/>
    <property type="match status" value="1"/>
</dbReference>
<evidence type="ECO:0000259" key="11">
    <source>
        <dbReference type="PROSITE" id="PS51900"/>
    </source>
</evidence>
<dbReference type="GO" id="GO:0044826">
    <property type="term" value="P:viral genome integration into host DNA"/>
    <property type="evidence" value="ECO:0007669"/>
    <property type="project" value="UniProtKB-KW"/>
</dbReference>
<dbReference type="Pfam" id="PF00589">
    <property type="entry name" value="Phage_integrase"/>
    <property type="match status" value="1"/>
</dbReference>
<evidence type="ECO:0000256" key="2">
    <source>
        <dbReference type="ARBA" id="ARBA00016082"/>
    </source>
</evidence>
<dbReference type="InterPro" id="IPR050090">
    <property type="entry name" value="Tyrosine_recombinase_XerCD"/>
</dbReference>
<keyword evidence="5" id="KW-0229">DNA integration</keyword>
<sequence length="355" mass="40513">MATAKKLPSGQWRTLAYSHTETIDGKQKRIYESFTAPTKKEAEYMAAEFMLNKKRIHIGNLTFIEAAENYIADKENILSPSTIRGYKYIIKKETEDINQIPIKKIDEKLLQRFINNNSVKYSSKSISNQIGFISAVLKKYKIVLDFDSLSRKPKQKREILIPSENEVLSLLHISKGTTMEVPLILAALCGLRQSEIAGCTWDKLNGNILKIRGAVVMDVDNNYVHKQENKSISGTRDIILVDYASKRLNAIKNGRTTGSMSEMTPSGVLKGLKRLCRELGINEYSMHSLRHYHASTMLSLNIPDKYAMEILGQNSPHMLKTVYQHTFSSEFVKVNSIINEHYNNIMQHEMQHNKK</sequence>
<dbReference type="InterPro" id="IPR004107">
    <property type="entry name" value="Integrase_SAM-like_N"/>
</dbReference>
<feature type="domain" description="Tyr recombinase" evidence="10">
    <location>
        <begin position="157"/>
        <end position="336"/>
    </location>
</feature>
<name>A0A8S5LW59_9CAUD</name>
<protein>
    <recommendedName>
        <fullName evidence="2">Integrase</fullName>
    </recommendedName>
</protein>
<keyword evidence="3" id="KW-0808">Transferase</keyword>
<evidence type="ECO:0000259" key="10">
    <source>
        <dbReference type="PROSITE" id="PS51898"/>
    </source>
</evidence>
<dbReference type="EMBL" id="BK014753">
    <property type="protein sequence ID" value="DAD74144.1"/>
    <property type="molecule type" value="Genomic_DNA"/>
</dbReference>
<organism evidence="12">
    <name type="scientific">Myoviridae sp. ctplG2</name>
    <dbReference type="NCBI Taxonomy" id="2826700"/>
    <lineage>
        <taxon>Viruses</taxon>
        <taxon>Duplodnaviria</taxon>
        <taxon>Heunggongvirae</taxon>
        <taxon>Uroviricota</taxon>
        <taxon>Caudoviricetes</taxon>
    </lineage>
</organism>
<dbReference type="PANTHER" id="PTHR30349:SF41">
    <property type="entry name" value="INTEGRASE_RECOMBINASE PROTEIN MJ0367-RELATED"/>
    <property type="match status" value="1"/>
</dbReference>
<dbReference type="PANTHER" id="PTHR30349">
    <property type="entry name" value="PHAGE INTEGRASE-RELATED"/>
    <property type="match status" value="1"/>
</dbReference>
<dbReference type="PROSITE" id="PS51898">
    <property type="entry name" value="TYR_RECOMBINASE"/>
    <property type="match status" value="1"/>
</dbReference>
<evidence type="ECO:0000256" key="3">
    <source>
        <dbReference type="ARBA" id="ARBA00022679"/>
    </source>
</evidence>
<dbReference type="CDD" id="cd01189">
    <property type="entry name" value="INT_ICEBs1_C_like"/>
    <property type="match status" value="1"/>
</dbReference>
<dbReference type="SUPFAM" id="SSF56349">
    <property type="entry name" value="DNA breaking-rejoining enzymes"/>
    <property type="match status" value="1"/>
</dbReference>
<dbReference type="InterPro" id="IPR013762">
    <property type="entry name" value="Integrase-like_cat_sf"/>
</dbReference>
<evidence type="ECO:0000256" key="8">
    <source>
        <dbReference type="ARBA" id="ARBA00023195"/>
    </source>
</evidence>
<dbReference type="GO" id="GO:0016787">
    <property type="term" value="F:hydrolase activity"/>
    <property type="evidence" value="ECO:0007669"/>
    <property type="project" value="UniProtKB-KW"/>
</dbReference>
<keyword evidence="8" id="KW-1160">Virus entry into host cell</keyword>
<evidence type="ECO:0000256" key="5">
    <source>
        <dbReference type="ARBA" id="ARBA00022908"/>
    </source>
</evidence>
<dbReference type="GO" id="GO:0003677">
    <property type="term" value="F:DNA binding"/>
    <property type="evidence" value="ECO:0007669"/>
    <property type="project" value="UniProtKB-UniRule"/>
</dbReference>
<dbReference type="Pfam" id="PF14659">
    <property type="entry name" value="Phage_int_SAM_3"/>
    <property type="match status" value="1"/>
</dbReference>
<keyword evidence="6 9" id="KW-0238">DNA-binding</keyword>
<evidence type="ECO:0000256" key="6">
    <source>
        <dbReference type="ARBA" id="ARBA00023125"/>
    </source>
</evidence>
<evidence type="ECO:0000313" key="12">
    <source>
        <dbReference type="EMBL" id="DAD74144.1"/>
    </source>
</evidence>
<dbReference type="GO" id="GO:0075713">
    <property type="term" value="P:establishment of integrated proviral latency"/>
    <property type="evidence" value="ECO:0007669"/>
    <property type="project" value="UniProtKB-KW"/>
</dbReference>
<dbReference type="PROSITE" id="PS51900">
    <property type="entry name" value="CB"/>
    <property type="match status" value="1"/>
</dbReference>
<dbReference type="GO" id="GO:0006310">
    <property type="term" value="P:DNA recombination"/>
    <property type="evidence" value="ECO:0007669"/>
    <property type="project" value="UniProtKB-KW"/>
</dbReference>
<comment type="similarity">
    <text evidence="1">Belongs to the 'phage' integrase family.</text>
</comment>
<accession>A0A8S5LW59</accession>
<reference evidence="12" key="1">
    <citation type="journal article" date="2021" name="Proc. Natl. Acad. Sci. U.S.A.">
        <title>A Catalog of Tens of Thousands of Viruses from Human Metagenomes Reveals Hidden Associations with Chronic Diseases.</title>
        <authorList>
            <person name="Tisza M.J."/>
            <person name="Buck C.B."/>
        </authorList>
    </citation>
    <scope>NUCLEOTIDE SEQUENCE</scope>
    <source>
        <strain evidence="12">CtplG2</strain>
    </source>
</reference>
<dbReference type="Gene3D" id="1.10.150.130">
    <property type="match status" value="1"/>
</dbReference>
<dbReference type="GO" id="GO:0016740">
    <property type="term" value="F:transferase activity"/>
    <property type="evidence" value="ECO:0007669"/>
    <property type="project" value="UniProtKB-KW"/>
</dbReference>
<evidence type="ECO:0000256" key="7">
    <source>
        <dbReference type="ARBA" id="ARBA00023172"/>
    </source>
</evidence>
<dbReference type="InterPro" id="IPR044068">
    <property type="entry name" value="CB"/>
</dbReference>
<evidence type="ECO:0000256" key="4">
    <source>
        <dbReference type="ARBA" id="ARBA00022801"/>
    </source>
</evidence>
<keyword evidence="4" id="KW-0378">Hydrolase</keyword>
<keyword evidence="7" id="KW-0233">DNA recombination</keyword>
<keyword evidence="8" id="KW-1179">Viral genome integration</keyword>
<dbReference type="GO" id="GO:0015074">
    <property type="term" value="P:DNA integration"/>
    <property type="evidence" value="ECO:0007669"/>
    <property type="project" value="UniProtKB-KW"/>
</dbReference>